<dbReference type="PRINTS" id="PR00723">
    <property type="entry name" value="SUBTILISIN"/>
</dbReference>
<feature type="active site" description="Charge relay system" evidence="5">
    <location>
        <position position="101"/>
    </location>
</feature>
<dbReference type="Proteomes" id="UP001501183">
    <property type="component" value="Unassembled WGS sequence"/>
</dbReference>
<comment type="caution">
    <text evidence="7">The sequence shown here is derived from an EMBL/GenBank/DDBJ whole genome shotgun (WGS) entry which is preliminary data.</text>
</comment>
<feature type="active site" description="Charge relay system" evidence="5">
    <location>
        <position position="67"/>
    </location>
</feature>
<gene>
    <name evidence="7" type="ORF">GCM10023094_09960</name>
</gene>
<organism evidence="7 8">
    <name type="scientific">Rhodococcus olei</name>
    <dbReference type="NCBI Taxonomy" id="2161675"/>
    <lineage>
        <taxon>Bacteria</taxon>
        <taxon>Bacillati</taxon>
        <taxon>Actinomycetota</taxon>
        <taxon>Actinomycetes</taxon>
        <taxon>Mycobacteriales</taxon>
        <taxon>Nocardiaceae</taxon>
        <taxon>Rhodococcus</taxon>
    </lineage>
</organism>
<evidence type="ECO:0000256" key="5">
    <source>
        <dbReference type="PROSITE-ProRule" id="PRU01240"/>
    </source>
</evidence>
<sequence length="378" mass="40102">MDKPNRLSSSRETAIVNAATVATVEKPVQKDGPYLPELTDIDQLVRAPEARRDFNVSGSGVTVAVLDTGLRSTHVDFAGRVLPGRNCTGGAVDDTADRYGHGTSVSGIVCAGRIHTGIAPNARIVPVKVLGDEGEGSFTHVRDGLEWVLEHWAQLGISVVCMPFGASDNRTSDGDLAGDEIGSLLHQLTERGITCCVGSGNEYYAHGGLQGMSYPAIFRQCLSVGAVYDADEGPFRYPDGAKAFSTAPDRMTPYSQRLHHKVGGPCATDIFAPGSPVTSTGMRNDTGESLQLGTSRATAVTAGVVLLLQSYYLRTTGELPTVADVKRWVLRGAEVIYDGDDEHDNVGHTGLTFSRLSASGSLFSCAKELAMRELAGKE</sequence>
<dbReference type="EMBL" id="BAABFB010000023">
    <property type="protein sequence ID" value="GAA4474404.1"/>
    <property type="molecule type" value="Genomic_DNA"/>
</dbReference>
<dbReference type="PANTHER" id="PTHR43806">
    <property type="entry name" value="PEPTIDASE S8"/>
    <property type="match status" value="1"/>
</dbReference>
<dbReference type="Pfam" id="PF00082">
    <property type="entry name" value="Peptidase_S8"/>
    <property type="match status" value="1"/>
</dbReference>
<dbReference type="InterPro" id="IPR036852">
    <property type="entry name" value="Peptidase_S8/S53_dom_sf"/>
</dbReference>
<evidence type="ECO:0000256" key="3">
    <source>
        <dbReference type="ARBA" id="ARBA00022801"/>
    </source>
</evidence>
<evidence type="ECO:0000256" key="4">
    <source>
        <dbReference type="ARBA" id="ARBA00022825"/>
    </source>
</evidence>
<feature type="active site" description="Charge relay system" evidence="5">
    <location>
        <position position="295"/>
    </location>
</feature>
<dbReference type="InterPro" id="IPR022398">
    <property type="entry name" value="Peptidase_S8_His-AS"/>
</dbReference>
<dbReference type="PROSITE" id="PS00136">
    <property type="entry name" value="SUBTILASE_ASP"/>
    <property type="match status" value="1"/>
</dbReference>
<dbReference type="InterPro" id="IPR050131">
    <property type="entry name" value="Peptidase_S8_subtilisin-like"/>
</dbReference>
<dbReference type="Gene3D" id="3.40.50.200">
    <property type="entry name" value="Peptidase S8/S53 domain"/>
    <property type="match status" value="1"/>
</dbReference>
<reference evidence="8" key="1">
    <citation type="journal article" date="2019" name="Int. J. Syst. Evol. Microbiol.">
        <title>The Global Catalogue of Microorganisms (GCM) 10K type strain sequencing project: providing services to taxonomists for standard genome sequencing and annotation.</title>
        <authorList>
            <consortium name="The Broad Institute Genomics Platform"/>
            <consortium name="The Broad Institute Genome Sequencing Center for Infectious Disease"/>
            <person name="Wu L."/>
            <person name="Ma J."/>
        </authorList>
    </citation>
    <scope>NUCLEOTIDE SEQUENCE [LARGE SCALE GENOMIC DNA]</scope>
    <source>
        <strain evidence="8">JCM 32206</strain>
    </source>
</reference>
<dbReference type="RefSeq" id="WP_345342655.1">
    <property type="nucleotide sequence ID" value="NZ_BAABFB010000023.1"/>
</dbReference>
<dbReference type="SUPFAM" id="SSF52743">
    <property type="entry name" value="Subtilisin-like"/>
    <property type="match status" value="1"/>
</dbReference>
<evidence type="ECO:0000256" key="1">
    <source>
        <dbReference type="ARBA" id="ARBA00011073"/>
    </source>
</evidence>
<name>A0ABP8NYB0_9NOCA</name>
<proteinExistence type="inferred from homology"/>
<dbReference type="InterPro" id="IPR023827">
    <property type="entry name" value="Peptidase_S8_Asp-AS"/>
</dbReference>
<evidence type="ECO:0000313" key="8">
    <source>
        <dbReference type="Proteomes" id="UP001501183"/>
    </source>
</evidence>
<keyword evidence="2 5" id="KW-0645">Protease</keyword>
<evidence type="ECO:0000256" key="2">
    <source>
        <dbReference type="ARBA" id="ARBA00022670"/>
    </source>
</evidence>
<protein>
    <recommendedName>
        <fullName evidence="6">Peptidase S8/S53 domain-containing protein</fullName>
    </recommendedName>
</protein>
<feature type="domain" description="Peptidase S8/S53" evidence="6">
    <location>
        <begin position="58"/>
        <end position="333"/>
    </location>
</feature>
<dbReference type="InterPro" id="IPR000209">
    <property type="entry name" value="Peptidase_S8/S53_dom"/>
</dbReference>
<dbReference type="InterPro" id="IPR015500">
    <property type="entry name" value="Peptidase_S8_subtilisin-rel"/>
</dbReference>
<dbReference type="PANTHER" id="PTHR43806:SF11">
    <property type="entry name" value="CEREVISIN-RELATED"/>
    <property type="match status" value="1"/>
</dbReference>
<keyword evidence="3 5" id="KW-0378">Hydrolase</keyword>
<evidence type="ECO:0000313" key="7">
    <source>
        <dbReference type="EMBL" id="GAA4474404.1"/>
    </source>
</evidence>
<keyword evidence="4 5" id="KW-0720">Serine protease</keyword>
<accession>A0ABP8NYB0</accession>
<evidence type="ECO:0000259" key="6">
    <source>
        <dbReference type="Pfam" id="PF00082"/>
    </source>
</evidence>
<keyword evidence="8" id="KW-1185">Reference proteome</keyword>
<dbReference type="PROSITE" id="PS51892">
    <property type="entry name" value="SUBTILASE"/>
    <property type="match status" value="1"/>
</dbReference>
<comment type="similarity">
    <text evidence="1 5">Belongs to the peptidase S8 family.</text>
</comment>
<dbReference type="PROSITE" id="PS00137">
    <property type="entry name" value="SUBTILASE_HIS"/>
    <property type="match status" value="1"/>
</dbReference>